<dbReference type="RefSeq" id="XP_008213311.1">
    <property type="nucleotide sequence ID" value="XM_008215089.4"/>
</dbReference>
<keyword evidence="3" id="KW-1185">Reference proteome</keyword>
<evidence type="ECO:0000313" key="3">
    <source>
        <dbReference type="Proteomes" id="UP000002358"/>
    </source>
</evidence>
<evidence type="ECO:0000313" key="2">
    <source>
        <dbReference type="EnsemblMetazoa" id="XP_008213311"/>
    </source>
</evidence>
<dbReference type="AlphaFoldDB" id="A0A7M7HFJ1"/>
<name>A0A7M7HFJ1_NASVI</name>
<protein>
    <submittedName>
        <fullName evidence="2">Uncharacterized protein</fullName>
    </submittedName>
</protein>
<sequence length="455" mass="52233">MARHCTSKMFQKNNILVLEDSEHSFLILGKDLMESIRGSSPDEGVSDCDYRQDEQSAVSSVSNCNCNTATDNKVDLLLKAEQKNVEGSENNTVMQEHEYEKKITTFQDEVALALRETSKNRRMLRSVGGSIDEIDSALDYMEQSVHSTIYLTSAEMSRSSATVETQAAISSMEKASVSASIESLIQDAMNETEEQWRGTSWDQTEFSAADSRKLQDHLQKRNTSDVDPRDLEIMHLKLMNKALREQNERLKNKVRGCSIELENSKLKEEMVNLNQQLESLGNIEDVFSEIMTQLETYEKIIDVLRDENLTKDFRAIKIENDALLMEKNKWSEERGSLHESNKLLKYELKLTEEKCEILKQEIDLLRTKSGTIQVDLDNTKAELAEARRTISELQAQNSDLQETEISADVYNSRIEKQEIDILRLRATEKSYLCQIELLTDENKILRDYINHTFLN</sequence>
<feature type="coiled-coil region" evidence="1">
    <location>
        <begin position="233"/>
        <end position="283"/>
    </location>
</feature>
<dbReference type="GeneID" id="100118450"/>
<evidence type="ECO:0000256" key="1">
    <source>
        <dbReference type="SAM" id="Coils"/>
    </source>
</evidence>
<dbReference type="EnsemblMetazoa" id="XM_031926700">
    <property type="protein sequence ID" value="XP_031782560"/>
    <property type="gene ID" value="LOC100118450"/>
</dbReference>
<dbReference type="SMR" id="A0A7M7HFJ1"/>
<dbReference type="KEGG" id="nvi:100118450"/>
<dbReference type="RefSeq" id="XP_031782560.1">
    <property type="nucleotide sequence ID" value="XM_031926700.2"/>
</dbReference>
<dbReference type="InParanoid" id="A0A7M7HFJ1"/>
<dbReference type="Proteomes" id="UP000002358">
    <property type="component" value="Chromosome 3"/>
</dbReference>
<keyword evidence="1" id="KW-0175">Coiled coil</keyword>
<organism evidence="2 3">
    <name type="scientific">Nasonia vitripennis</name>
    <name type="common">Parasitic wasp</name>
    <dbReference type="NCBI Taxonomy" id="7425"/>
    <lineage>
        <taxon>Eukaryota</taxon>
        <taxon>Metazoa</taxon>
        <taxon>Ecdysozoa</taxon>
        <taxon>Arthropoda</taxon>
        <taxon>Hexapoda</taxon>
        <taxon>Insecta</taxon>
        <taxon>Pterygota</taxon>
        <taxon>Neoptera</taxon>
        <taxon>Endopterygota</taxon>
        <taxon>Hymenoptera</taxon>
        <taxon>Apocrita</taxon>
        <taxon>Proctotrupomorpha</taxon>
        <taxon>Chalcidoidea</taxon>
        <taxon>Pteromalidae</taxon>
        <taxon>Pteromalinae</taxon>
        <taxon>Nasonia</taxon>
    </lineage>
</organism>
<dbReference type="EnsemblMetazoa" id="XM_008215089">
    <property type="protein sequence ID" value="XP_008213311"/>
    <property type="gene ID" value="LOC100118450"/>
</dbReference>
<proteinExistence type="predicted"/>
<accession>A0A7M7HFJ1</accession>
<reference evidence="2" key="1">
    <citation type="submission" date="2021-01" db="UniProtKB">
        <authorList>
            <consortium name="EnsemblMetazoa"/>
        </authorList>
    </citation>
    <scope>IDENTIFICATION</scope>
</reference>
<feature type="coiled-coil region" evidence="1">
    <location>
        <begin position="341"/>
        <end position="403"/>
    </location>
</feature>